<reference evidence="1" key="2">
    <citation type="journal article" date="2023" name="IMA Fungus">
        <title>Comparative genomic study of the Penicillium genus elucidates a diverse pangenome and 15 lateral gene transfer events.</title>
        <authorList>
            <person name="Petersen C."/>
            <person name="Sorensen T."/>
            <person name="Nielsen M.R."/>
            <person name="Sondergaard T.E."/>
            <person name="Sorensen J.L."/>
            <person name="Fitzpatrick D.A."/>
            <person name="Frisvad J.C."/>
            <person name="Nielsen K.L."/>
        </authorList>
    </citation>
    <scope>NUCLEOTIDE SEQUENCE</scope>
    <source>
        <strain evidence="1">IBT 16125</strain>
    </source>
</reference>
<evidence type="ECO:0000313" key="1">
    <source>
        <dbReference type="EMBL" id="KAJ5443909.1"/>
    </source>
</evidence>
<comment type="caution">
    <text evidence="1">The sequence shown here is derived from an EMBL/GenBank/DDBJ whole genome shotgun (WGS) entry which is preliminary data.</text>
</comment>
<dbReference type="Proteomes" id="UP001213681">
    <property type="component" value="Unassembled WGS sequence"/>
</dbReference>
<proteinExistence type="predicted"/>
<sequence>METLYPQQSPNSKDLTRDNPTRDLLKVVESKENILSYDGKVFLERDPTWGFYVFLTSYSEEVSANIPQAMETLIGVLQRKLPYWTCPPYAEEAFRRFKLDLVEDQAALEGATHDRIRAEFQALCRAKIRDVTSSKEFEGKETFDLWSRARYMACLVLDEAAVSTLANVPHFEDQKDHDRFLINMVILKVVDRFWQRPPPVVLSTEDYRGVADCSIGRLPLLYHEITSYSGWHAVEQFWDYQRLGLWD</sequence>
<dbReference type="GeneID" id="81601406"/>
<name>A0AAD6C2I8_9EURO</name>
<dbReference type="EMBL" id="JAPVEA010000007">
    <property type="protein sequence ID" value="KAJ5443909.1"/>
    <property type="molecule type" value="Genomic_DNA"/>
</dbReference>
<accession>A0AAD6C2I8</accession>
<organism evidence="1 2">
    <name type="scientific">Penicillium daleae</name>
    <dbReference type="NCBI Taxonomy" id="63821"/>
    <lineage>
        <taxon>Eukaryota</taxon>
        <taxon>Fungi</taxon>
        <taxon>Dikarya</taxon>
        <taxon>Ascomycota</taxon>
        <taxon>Pezizomycotina</taxon>
        <taxon>Eurotiomycetes</taxon>
        <taxon>Eurotiomycetidae</taxon>
        <taxon>Eurotiales</taxon>
        <taxon>Aspergillaceae</taxon>
        <taxon>Penicillium</taxon>
    </lineage>
</organism>
<dbReference type="AlphaFoldDB" id="A0AAD6C2I8"/>
<protein>
    <submittedName>
        <fullName evidence="1">Uncharacterized protein</fullName>
    </submittedName>
</protein>
<evidence type="ECO:0000313" key="2">
    <source>
        <dbReference type="Proteomes" id="UP001213681"/>
    </source>
</evidence>
<keyword evidence="2" id="KW-1185">Reference proteome</keyword>
<reference evidence="1" key="1">
    <citation type="submission" date="2022-12" db="EMBL/GenBank/DDBJ databases">
        <authorList>
            <person name="Petersen C."/>
        </authorList>
    </citation>
    <scope>NUCLEOTIDE SEQUENCE</scope>
    <source>
        <strain evidence="1">IBT 16125</strain>
    </source>
</reference>
<dbReference type="RefSeq" id="XP_056763989.1">
    <property type="nucleotide sequence ID" value="XM_056911163.1"/>
</dbReference>
<gene>
    <name evidence="1" type="ORF">N7458_007781</name>
</gene>